<evidence type="ECO:0008006" key="3">
    <source>
        <dbReference type="Google" id="ProtNLM"/>
    </source>
</evidence>
<sequence length="410" mass="45878">MARDASARLPQELFDAIIDAVRVASPVSEAYKDLVSCSLVSRRFLPRTRYFLFEAIFFDSPEEISSYYHMCLKNPTISSSAKCFVLDPQKLVTDTFDDSLLISILQLTTNIVTLSLENVSWDELSPGLLSALARYRLKNLFIKNVTFPSISSFHSFIRCSATCSLSRLGLYESLTVGRSEDDDSDTEALVSVPENSVVVQSLSVACFQKSQDMTRSILFSPSSPFNFLGLTETEVVFSQCSDQALSQDSIYLLRDVVSASDSLLLAHIDMGRAFQRAPPPYLLYLPSLCTLGFLLNNANSLGFQPIPVLQWWIDVLVHSKCYSLSRLTISAIATGQSWVIAQDALTQWRRLDKELSSFRYDVYAVRIIYKEHRMEHGDSDGSDGLVADVLTKNMPGLFQQGVLQVYNHLS</sequence>
<dbReference type="OMA" id="LAHIDMG"/>
<reference evidence="2" key="1">
    <citation type="journal article" date="2017" name="Nat. Ecol. Evol.">
        <title>Genome expansion and lineage-specific genetic innovations in the forest pathogenic fungi Armillaria.</title>
        <authorList>
            <person name="Sipos G."/>
            <person name="Prasanna A.N."/>
            <person name="Walter M.C."/>
            <person name="O'Connor E."/>
            <person name="Balint B."/>
            <person name="Krizsan K."/>
            <person name="Kiss B."/>
            <person name="Hess J."/>
            <person name="Varga T."/>
            <person name="Slot J."/>
            <person name="Riley R."/>
            <person name="Boka B."/>
            <person name="Rigling D."/>
            <person name="Barry K."/>
            <person name="Lee J."/>
            <person name="Mihaltcheva S."/>
            <person name="LaButti K."/>
            <person name="Lipzen A."/>
            <person name="Waldron R."/>
            <person name="Moloney N.M."/>
            <person name="Sperisen C."/>
            <person name="Kredics L."/>
            <person name="Vagvoelgyi C."/>
            <person name="Patrignani A."/>
            <person name="Fitzpatrick D."/>
            <person name="Nagy I."/>
            <person name="Doyle S."/>
            <person name="Anderson J.B."/>
            <person name="Grigoriev I.V."/>
            <person name="Gueldener U."/>
            <person name="Muensterkoetter M."/>
            <person name="Nagy L.G."/>
        </authorList>
    </citation>
    <scope>NUCLEOTIDE SEQUENCE [LARGE SCALE GENOMIC DNA]</scope>
    <source>
        <strain evidence="2">Ar21-2</strain>
    </source>
</reference>
<accession>A0A2H3DS65</accession>
<dbReference type="InParanoid" id="A0A2H3DS65"/>
<dbReference type="OrthoDB" id="2889454at2759"/>
<proteinExistence type="predicted"/>
<evidence type="ECO:0000313" key="2">
    <source>
        <dbReference type="Proteomes" id="UP000217790"/>
    </source>
</evidence>
<evidence type="ECO:0000313" key="1">
    <source>
        <dbReference type="EMBL" id="PBK91947.1"/>
    </source>
</evidence>
<organism evidence="1 2">
    <name type="scientific">Armillaria gallica</name>
    <name type="common">Bulbous honey fungus</name>
    <name type="synonym">Armillaria bulbosa</name>
    <dbReference type="NCBI Taxonomy" id="47427"/>
    <lineage>
        <taxon>Eukaryota</taxon>
        <taxon>Fungi</taxon>
        <taxon>Dikarya</taxon>
        <taxon>Basidiomycota</taxon>
        <taxon>Agaricomycotina</taxon>
        <taxon>Agaricomycetes</taxon>
        <taxon>Agaricomycetidae</taxon>
        <taxon>Agaricales</taxon>
        <taxon>Marasmiineae</taxon>
        <taxon>Physalacriaceae</taxon>
        <taxon>Armillaria</taxon>
    </lineage>
</organism>
<protein>
    <recommendedName>
        <fullName evidence="3">F-box domain-containing protein</fullName>
    </recommendedName>
</protein>
<name>A0A2H3DS65_ARMGA</name>
<keyword evidence="2" id="KW-1185">Reference proteome</keyword>
<dbReference type="EMBL" id="KZ293660">
    <property type="protein sequence ID" value="PBK91947.1"/>
    <property type="molecule type" value="Genomic_DNA"/>
</dbReference>
<dbReference type="Proteomes" id="UP000217790">
    <property type="component" value="Unassembled WGS sequence"/>
</dbReference>
<dbReference type="AlphaFoldDB" id="A0A2H3DS65"/>
<gene>
    <name evidence="1" type="ORF">ARMGADRAFT_1166108</name>
</gene>